<comment type="caution">
    <text evidence="3">The sequence shown here is derived from an EMBL/GenBank/DDBJ whole genome shotgun (WGS) entry which is preliminary data.</text>
</comment>
<evidence type="ECO:0000256" key="2">
    <source>
        <dbReference type="SAM" id="SignalP"/>
    </source>
</evidence>
<protein>
    <recommendedName>
        <fullName evidence="5">Apple domain-containing protein</fullName>
    </recommendedName>
</protein>
<gene>
    <name evidence="3" type="ORF">CYMTET_31577</name>
</gene>
<feature type="compositionally biased region" description="Low complexity" evidence="1">
    <location>
        <begin position="118"/>
        <end position="157"/>
    </location>
</feature>
<feature type="region of interest" description="Disordered" evidence="1">
    <location>
        <begin position="118"/>
        <end position="344"/>
    </location>
</feature>
<feature type="compositionally biased region" description="Polar residues" evidence="1">
    <location>
        <begin position="173"/>
        <end position="188"/>
    </location>
</feature>
<dbReference type="AlphaFoldDB" id="A0AAE0KSR5"/>
<dbReference type="EMBL" id="LGRX02018751">
    <property type="protein sequence ID" value="KAK3259426.1"/>
    <property type="molecule type" value="Genomic_DNA"/>
</dbReference>
<evidence type="ECO:0000313" key="4">
    <source>
        <dbReference type="Proteomes" id="UP001190700"/>
    </source>
</evidence>
<dbReference type="Proteomes" id="UP001190700">
    <property type="component" value="Unassembled WGS sequence"/>
</dbReference>
<name>A0AAE0KSR5_9CHLO</name>
<keyword evidence="4" id="KW-1185">Reference proteome</keyword>
<accession>A0AAE0KSR5</accession>
<feature type="chain" id="PRO_5041937424" description="Apple domain-containing protein" evidence="2">
    <location>
        <begin position="18"/>
        <end position="718"/>
    </location>
</feature>
<evidence type="ECO:0000256" key="1">
    <source>
        <dbReference type="SAM" id="MobiDB-lite"/>
    </source>
</evidence>
<reference evidence="3 4" key="1">
    <citation type="journal article" date="2015" name="Genome Biol. Evol.">
        <title>Comparative Genomics of a Bacterivorous Green Alga Reveals Evolutionary Causalities and Consequences of Phago-Mixotrophic Mode of Nutrition.</title>
        <authorList>
            <person name="Burns J.A."/>
            <person name="Paasch A."/>
            <person name="Narechania A."/>
            <person name="Kim E."/>
        </authorList>
    </citation>
    <scope>NUCLEOTIDE SEQUENCE [LARGE SCALE GENOMIC DNA]</scope>
    <source>
        <strain evidence="3 4">PLY_AMNH</strain>
    </source>
</reference>
<evidence type="ECO:0000313" key="3">
    <source>
        <dbReference type="EMBL" id="KAK3259426.1"/>
    </source>
</evidence>
<feature type="compositionally biased region" description="Low complexity" evidence="1">
    <location>
        <begin position="302"/>
        <end position="337"/>
    </location>
</feature>
<feature type="compositionally biased region" description="Pro residues" evidence="1">
    <location>
        <begin position="191"/>
        <end position="212"/>
    </location>
</feature>
<keyword evidence="2" id="KW-0732">Signal</keyword>
<evidence type="ECO:0008006" key="5">
    <source>
        <dbReference type="Google" id="ProtNLM"/>
    </source>
</evidence>
<sequence>MKHAWTLSLTIHVLANALLCESSSTSPTFSPTATVPPTGSYEHMGTGHCEAGYYAGWNSADATLEACKARCTEEAQCLFFSLNEAQTCSRYNSGAGDCSSVVGANDYELYRKLTAAPTTSAPTTASPTGSPTKAPSSKSPTTTAPTTPPSSSISPTTVLPTAAPTIPPRHAHSTPQHPQQYLSTSSANDYPPRPPQPPPPQHLPAVSLPPPFFQQQRQRHLPQAPPQPPPPQHPQQYLSTTVLPTAAPTTSPTSAPTSPPTTTAPTTTPTASPTAPPTSAFPTAPPTTVPPTATRYPSTNIPTATHTPTASPTAFPTGSPSTLSPSKTPTTATPTYSFHPTAPPTSSFPTVPGYWDSKLFGYNLLSPAWLLDPTTDYAQNFPETPDTSASYYASFDAATCMVHDPCMTIYGNVFTSSGMEGARVSRGFTPPFSVEVTFERRHLSDWFQIRLVNQQDNELFFMGFTQDNQIIKPGMSVTGSSLSKLGTWTFSFMVYPQHVRHRTYHATNSEYINEWLKRDYEFGDSSTLYVHLGGKDNDQSGLLYSSLTIIENIAPYSAVPTHLFTYCIPNVPSDHLCTYCIPDFVSSHIFTKCTPDLLSNYIISNCVTQHLPHNDRTYHCSHHISCDKQADNSKSDCIPFHVAYSGSTSISTLLHQAPTTHSVYHAGQFQQWKLIDNILTVLAITSCQLAAAVSPLSTLRNACNLLNCTTAPSGTFHG</sequence>
<feature type="compositionally biased region" description="Low complexity" evidence="1">
    <location>
        <begin position="234"/>
        <end position="282"/>
    </location>
</feature>
<organism evidence="3 4">
    <name type="scientific">Cymbomonas tetramitiformis</name>
    <dbReference type="NCBI Taxonomy" id="36881"/>
    <lineage>
        <taxon>Eukaryota</taxon>
        <taxon>Viridiplantae</taxon>
        <taxon>Chlorophyta</taxon>
        <taxon>Pyramimonadophyceae</taxon>
        <taxon>Pyramimonadales</taxon>
        <taxon>Pyramimonadaceae</taxon>
        <taxon>Cymbomonas</taxon>
    </lineage>
</organism>
<feature type="compositionally biased region" description="Pro residues" evidence="1">
    <location>
        <begin position="223"/>
        <end position="233"/>
    </location>
</feature>
<feature type="signal peptide" evidence="2">
    <location>
        <begin position="1"/>
        <end position="17"/>
    </location>
</feature>
<proteinExistence type="predicted"/>